<evidence type="ECO:0000256" key="11">
    <source>
        <dbReference type="RuleBase" id="RU004181"/>
    </source>
</evidence>
<evidence type="ECO:0000256" key="5">
    <source>
        <dbReference type="ARBA" id="ARBA00022750"/>
    </source>
</evidence>
<dbReference type="Pfam" id="PF01252">
    <property type="entry name" value="Peptidase_A8"/>
    <property type="match status" value="1"/>
</dbReference>
<comment type="similarity">
    <text evidence="1 9 11">Belongs to the peptidase A8 family.</text>
</comment>
<dbReference type="GO" id="GO:0006508">
    <property type="term" value="P:proteolysis"/>
    <property type="evidence" value="ECO:0007669"/>
    <property type="project" value="UniProtKB-KW"/>
</dbReference>
<organism evidence="12 13">
    <name type="scientific">Mobilitalea sibirica</name>
    <dbReference type="NCBI Taxonomy" id="1462919"/>
    <lineage>
        <taxon>Bacteria</taxon>
        <taxon>Bacillati</taxon>
        <taxon>Bacillota</taxon>
        <taxon>Clostridia</taxon>
        <taxon>Lachnospirales</taxon>
        <taxon>Lachnospiraceae</taxon>
        <taxon>Mobilitalea</taxon>
    </lineage>
</organism>
<evidence type="ECO:0000256" key="9">
    <source>
        <dbReference type="HAMAP-Rule" id="MF_00161"/>
    </source>
</evidence>
<name>A0A8J7HBA7_9FIRM</name>
<dbReference type="PROSITE" id="PS00855">
    <property type="entry name" value="SPASE_II"/>
    <property type="match status" value="1"/>
</dbReference>
<protein>
    <recommendedName>
        <fullName evidence="9">Lipoprotein signal peptidase</fullName>
        <ecNumber evidence="9">3.4.23.36</ecNumber>
    </recommendedName>
    <alternativeName>
        <fullName evidence="9">Prolipoprotein signal peptidase</fullName>
    </alternativeName>
    <alternativeName>
        <fullName evidence="9">Signal peptidase II</fullName>
        <shortName evidence="9">SPase II</shortName>
    </alternativeName>
</protein>
<evidence type="ECO:0000256" key="4">
    <source>
        <dbReference type="ARBA" id="ARBA00022692"/>
    </source>
</evidence>
<feature type="transmembrane region" description="Helical" evidence="9">
    <location>
        <begin position="52"/>
        <end position="78"/>
    </location>
</feature>
<gene>
    <name evidence="9 12" type="primary">lspA</name>
    <name evidence="12" type="ORF">I5677_08290</name>
</gene>
<keyword evidence="8 9" id="KW-0472">Membrane</keyword>
<comment type="subcellular location">
    <subcellularLocation>
        <location evidence="9">Cell membrane</location>
        <topology evidence="9">Multi-pass membrane protein</topology>
    </subcellularLocation>
</comment>
<dbReference type="RefSeq" id="WP_197661112.1">
    <property type="nucleotide sequence ID" value="NZ_JAEAGR010000007.1"/>
</dbReference>
<keyword evidence="13" id="KW-1185">Reference proteome</keyword>
<dbReference type="HAMAP" id="MF_00161">
    <property type="entry name" value="LspA"/>
    <property type="match status" value="1"/>
</dbReference>
<reference evidence="12" key="1">
    <citation type="submission" date="2020-12" db="EMBL/GenBank/DDBJ databases">
        <title>M. sibirica DSM 26468T genome.</title>
        <authorList>
            <person name="Thieme N."/>
            <person name="Rettenmaier R."/>
            <person name="Zverlov V."/>
            <person name="Liebl W."/>
        </authorList>
    </citation>
    <scope>NUCLEOTIDE SEQUENCE</scope>
    <source>
        <strain evidence="12">DSM 26468</strain>
    </source>
</reference>
<evidence type="ECO:0000313" key="13">
    <source>
        <dbReference type="Proteomes" id="UP000623269"/>
    </source>
</evidence>
<proteinExistence type="inferred from homology"/>
<evidence type="ECO:0000256" key="2">
    <source>
        <dbReference type="ARBA" id="ARBA00022475"/>
    </source>
</evidence>
<comment type="pathway">
    <text evidence="9">Protein modification; lipoprotein biosynthesis (signal peptide cleavage).</text>
</comment>
<dbReference type="Proteomes" id="UP000623269">
    <property type="component" value="Unassembled WGS sequence"/>
</dbReference>
<dbReference type="GO" id="GO:0004190">
    <property type="term" value="F:aspartic-type endopeptidase activity"/>
    <property type="evidence" value="ECO:0007669"/>
    <property type="project" value="UniProtKB-UniRule"/>
</dbReference>
<dbReference type="UniPathway" id="UPA00665"/>
<feature type="active site" evidence="9">
    <location>
        <position position="117"/>
    </location>
</feature>
<keyword evidence="4 9" id="KW-0812">Transmembrane</keyword>
<evidence type="ECO:0000256" key="7">
    <source>
        <dbReference type="ARBA" id="ARBA00022989"/>
    </source>
</evidence>
<keyword evidence="5 9" id="KW-0064">Aspartyl protease</keyword>
<keyword evidence="6 9" id="KW-0378">Hydrolase</keyword>
<evidence type="ECO:0000313" key="12">
    <source>
        <dbReference type="EMBL" id="MBH1940886.1"/>
    </source>
</evidence>
<dbReference type="InterPro" id="IPR001872">
    <property type="entry name" value="Peptidase_A8"/>
</dbReference>
<comment type="function">
    <text evidence="9 10">This protein specifically catalyzes the removal of signal peptides from prolipoproteins.</text>
</comment>
<feature type="transmembrane region" description="Helical" evidence="9">
    <location>
        <begin position="127"/>
        <end position="151"/>
    </location>
</feature>
<evidence type="ECO:0000256" key="1">
    <source>
        <dbReference type="ARBA" id="ARBA00006139"/>
    </source>
</evidence>
<dbReference type="PANTHER" id="PTHR33695">
    <property type="entry name" value="LIPOPROTEIN SIGNAL PEPTIDASE"/>
    <property type="match status" value="1"/>
</dbReference>
<evidence type="ECO:0000256" key="10">
    <source>
        <dbReference type="RuleBase" id="RU000594"/>
    </source>
</evidence>
<evidence type="ECO:0000256" key="8">
    <source>
        <dbReference type="ARBA" id="ARBA00023136"/>
    </source>
</evidence>
<dbReference type="PRINTS" id="PR00781">
    <property type="entry name" value="LIPOSIGPTASE"/>
</dbReference>
<dbReference type="GO" id="GO:0005886">
    <property type="term" value="C:plasma membrane"/>
    <property type="evidence" value="ECO:0007669"/>
    <property type="project" value="UniProtKB-SubCell"/>
</dbReference>
<comment type="caution">
    <text evidence="12">The sequence shown here is derived from an EMBL/GenBank/DDBJ whole genome shotgun (WGS) entry which is preliminary data.</text>
</comment>
<feature type="active site" evidence="9">
    <location>
        <position position="133"/>
    </location>
</feature>
<dbReference type="EMBL" id="JAEAGR010000007">
    <property type="protein sequence ID" value="MBH1940886.1"/>
    <property type="molecule type" value="Genomic_DNA"/>
</dbReference>
<dbReference type="EC" id="3.4.23.36" evidence="9"/>
<feature type="transmembrane region" description="Helical" evidence="9">
    <location>
        <begin position="9"/>
        <end position="26"/>
    </location>
</feature>
<evidence type="ECO:0000256" key="6">
    <source>
        <dbReference type="ARBA" id="ARBA00022801"/>
    </source>
</evidence>
<accession>A0A8J7HBA7</accession>
<comment type="catalytic activity">
    <reaction evidence="9 10">
        <text>Release of signal peptides from bacterial membrane prolipoproteins. Hydrolyzes -Xaa-Yaa-Zaa-|-(S,diacylglyceryl)Cys-, in which Xaa is hydrophobic (preferably Leu), and Yaa (Ala or Ser) and Zaa (Gly or Ala) have small, neutral side chains.</text>
        <dbReference type="EC" id="3.4.23.36"/>
    </reaction>
</comment>
<keyword evidence="2 9" id="KW-1003">Cell membrane</keyword>
<keyword evidence="7 9" id="KW-1133">Transmembrane helix</keyword>
<dbReference type="AlphaFoldDB" id="A0A8J7HBA7"/>
<dbReference type="NCBIfam" id="TIGR00077">
    <property type="entry name" value="lspA"/>
    <property type="match status" value="1"/>
</dbReference>
<dbReference type="PANTHER" id="PTHR33695:SF1">
    <property type="entry name" value="LIPOPROTEIN SIGNAL PEPTIDASE"/>
    <property type="match status" value="1"/>
</dbReference>
<keyword evidence="3 9" id="KW-0645">Protease</keyword>
<feature type="transmembrane region" description="Helical" evidence="9">
    <location>
        <begin position="90"/>
        <end position="107"/>
    </location>
</feature>
<evidence type="ECO:0000256" key="3">
    <source>
        <dbReference type="ARBA" id="ARBA00022670"/>
    </source>
</evidence>
<sequence length="180" mass="21272">MNKQRLRHLFYFIILLLIDQGSKYWARTILINEPVNIIPKVFILQYHENTGAVWGIMSGQIGFLILLTAIILMILIYMYLKIPQDKKYNIIKIIWVFLIAGAVGNFIDRMFLRYVVDFLYFELIDFPIFNIADSYLTVSCALLLILALFYYKDEDFDFIDEIFTRKKKNRSKQDTTGKDA</sequence>